<gene>
    <name evidence="2" type="ORF">HJC23_012635</name>
</gene>
<feature type="region of interest" description="Disordered" evidence="1">
    <location>
        <begin position="381"/>
        <end position="418"/>
    </location>
</feature>
<evidence type="ECO:0000313" key="3">
    <source>
        <dbReference type="Proteomes" id="UP001516023"/>
    </source>
</evidence>
<evidence type="ECO:0000313" key="2">
    <source>
        <dbReference type="EMBL" id="KAL3801235.1"/>
    </source>
</evidence>
<dbReference type="SUPFAM" id="SSF50685">
    <property type="entry name" value="Barwin-like endoglucanases"/>
    <property type="match status" value="1"/>
</dbReference>
<reference evidence="2 3" key="1">
    <citation type="journal article" date="2020" name="G3 (Bethesda)">
        <title>Improved Reference Genome for Cyclotella cryptica CCMP332, a Model for Cell Wall Morphogenesis, Salinity Adaptation, and Lipid Production in Diatoms (Bacillariophyta).</title>
        <authorList>
            <person name="Roberts W.R."/>
            <person name="Downey K.M."/>
            <person name="Ruck E.C."/>
            <person name="Traller J.C."/>
            <person name="Alverson A.J."/>
        </authorList>
    </citation>
    <scope>NUCLEOTIDE SEQUENCE [LARGE SCALE GENOMIC DNA]</scope>
    <source>
        <strain evidence="2 3">CCMP332</strain>
    </source>
</reference>
<dbReference type="AlphaFoldDB" id="A0ABD3QLH2"/>
<dbReference type="EMBL" id="JABMIG020000028">
    <property type="protein sequence ID" value="KAL3801235.1"/>
    <property type="molecule type" value="Genomic_DNA"/>
</dbReference>
<evidence type="ECO:0000256" key="1">
    <source>
        <dbReference type="SAM" id="MobiDB-lite"/>
    </source>
</evidence>
<feature type="compositionally biased region" description="Basic residues" evidence="1">
    <location>
        <begin position="135"/>
        <end position="164"/>
    </location>
</feature>
<dbReference type="Gene3D" id="2.40.40.10">
    <property type="entry name" value="RlpA-like domain"/>
    <property type="match status" value="1"/>
</dbReference>
<feature type="compositionally biased region" description="Polar residues" evidence="1">
    <location>
        <begin position="381"/>
        <end position="390"/>
    </location>
</feature>
<organism evidence="2 3">
    <name type="scientific">Cyclotella cryptica</name>
    <dbReference type="NCBI Taxonomy" id="29204"/>
    <lineage>
        <taxon>Eukaryota</taxon>
        <taxon>Sar</taxon>
        <taxon>Stramenopiles</taxon>
        <taxon>Ochrophyta</taxon>
        <taxon>Bacillariophyta</taxon>
        <taxon>Coscinodiscophyceae</taxon>
        <taxon>Thalassiosirophycidae</taxon>
        <taxon>Stephanodiscales</taxon>
        <taxon>Stephanodiscaceae</taxon>
        <taxon>Cyclotella</taxon>
    </lineage>
</organism>
<feature type="region of interest" description="Disordered" evidence="1">
    <location>
        <begin position="46"/>
        <end position="196"/>
    </location>
</feature>
<feature type="compositionally biased region" description="Polar residues" evidence="1">
    <location>
        <begin position="165"/>
        <end position="196"/>
    </location>
</feature>
<feature type="compositionally biased region" description="Basic residues" evidence="1">
    <location>
        <begin position="94"/>
        <end position="124"/>
    </location>
</feature>
<dbReference type="InterPro" id="IPR036908">
    <property type="entry name" value="RlpA-like_sf"/>
</dbReference>
<feature type="compositionally biased region" description="Basic and acidic residues" evidence="1">
    <location>
        <begin position="58"/>
        <end position="80"/>
    </location>
</feature>
<proteinExistence type="predicted"/>
<feature type="compositionally biased region" description="Basic and acidic residues" evidence="1">
    <location>
        <begin position="391"/>
        <end position="402"/>
    </location>
</feature>
<protein>
    <submittedName>
        <fullName evidence="2">Uncharacterized protein</fullName>
    </submittedName>
</protein>
<dbReference type="Proteomes" id="UP001516023">
    <property type="component" value="Unassembled WGS sequence"/>
</dbReference>
<sequence length="559" mass="61178">MDSLRSSLRVFLRMTLLNSVVQHSIFRPTSTPSYMFAEGEDSTKGILPTRLSNVNDRPQVKGEERNVNKPSDELSRELTKKANLRNARTVKNGNARKQRTNTSKKTRRNGVKRINSHTKQKKNRGATSRGQNRTNGKRATGKKTTTRRRGRNSHRMKKTLKKTRYGSSTGSTTITKNQNTQGTKNIQNQIKRPSNPSIVTGGALFYPNFEMMTCLADGMAPSYLPPMYFSSSKEDCCMTHFAGMVAECILHSSSSVSGGGYFVTVQSSGKSGKSGGGWGGSSVIGGGSWMDSIGKAGKSKGKSGKSLTWVGVPWGGYSAYPTYYPSYTPTNLPTTYIPTYYPTELPTEQENIATEAPTTYSPTPLGSASIPTYYPTSLIPTLNPTLSSTDAPKDDDKHSKNDDDQETEKDDGGKGKSLYKGSGDGTYYYDVTGKFCSQDSGPYAENDGYPTCTSFDTKLWKTLQEYNTNNIVAIDRTLLSTEEGREKYCGKEIKVYKDGKEMKGTFVVFDGCEACEGGGRIDFSLSALDDINNGEACNDGVVPGISWDVVDNQIIEFVP</sequence>
<name>A0ABD3QLH2_9STRA</name>
<keyword evidence="3" id="KW-1185">Reference proteome</keyword>
<accession>A0ABD3QLH2</accession>
<comment type="caution">
    <text evidence="2">The sequence shown here is derived from an EMBL/GenBank/DDBJ whole genome shotgun (WGS) entry which is preliminary data.</text>
</comment>